<gene>
    <name evidence="3" type="ORF">VNI00_001388</name>
</gene>
<keyword evidence="2" id="KW-0472">Membrane</keyword>
<dbReference type="EMBL" id="JAYKXP010000003">
    <property type="protein sequence ID" value="KAK7060622.1"/>
    <property type="molecule type" value="Genomic_DNA"/>
</dbReference>
<keyword evidence="2" id="KW-0812">Transmembrane</keyword>
<feature type="compositionally biased region" description="Polar residues" evidence="1">
    <location>
        <begin position="256"/>
        <end position="272"/>
    </location>
</feature>
<protein>
    <recommendedName>
        <fullName evidence="5">Transmembrane protein</fullName>
    </recommendedName>
</protein>
<evidence type="ECO:0008006" key="5">
    <source>
        <dbReference type="Google" id="ProtNLM"/>
    </source>
</evidence>
<keyword evidence="2" id="KW-1133">Transmembrane helix</keyword>
<evidence type="ECO:0000313" key="3">
    <source>
        <dbReference type="EMBL" id="KAK7060622.1"/>
    </source>
</evidence>
<feature type="transmembrane region" description="Helical" evidence="2">
    <location>
        <begin position="12"/>
        <end position="33"/>
    </location>
</feature>
<sequence length="295" mass="31313">MAVPLKTIDQYIPLVIGTVVVLIAFSASSNSAVHENNIHKRRSSSIRVSEKPPPTPVVVSYPRPPTPPPHPHGRSPSSDNGLQLYRSPSVRTSNSEESVSSANAHSVRNAQVHLATRSSHPYIRHIVPPGLLSEVLSGPTPDRAVTSPSGGQDLVLVHPTGRVLSAVPAHLSRQLSRGGGRPKLTVVTNFAPANPEEGSALATVYTFYSHPISAPEQSHFSLPSASVTSATTAQTSNEDTITELSGGQSFELGNGRRQSAQLTGLSHATTGTFGPPRRMDTPASFRPRGPRLRNP</sequence>
<dbReference type="AlphaFoldDB" id="A0AAW0E9E0"/>
<feature type="region of interest" description="Disordered" evidence="1">
    <location>
        <begin position="32"/>
        <end position="105"/>
    </location>
</feature>
<reference evidence="3 4" key="1">
    <citation type="submission" date="2024-01" db="EMBL/GenBank/DDBJ databases">
        <title>A draft genome for a cacao thread blight-causing isolate of Paramarasmius palmivorus.</title>
        <authorList>
            <person name="Baruah I.K."/>
            <person name="Bukari Y."/>
            <person name="Amoako-Attah I."/>
            <person name="Meinhardt L.W."/>
            <person name="Bailey B.A."/>
            <person name="Cohen S.P."/>
        </authorList>
    </citation>
    <scope>NUCLEOTIDE SEQUENCE [LARGE SCALE GENOMIC DNA]</scope>
    <source>
        <strain evidence="3 4">GH-12</strain>
    </source>
</reference>
<keyword evidence="4" id="KW-1185">Reference proteome</keyword>
<name>A0AAW0E9E0_9AGAR</name>
<comment type="caution">
    <text evidence="3">The sequence shown here is derived from an EMBL/GenBank/DDBJ whole genome shotgun (WGS) entry which is preliminary data.</text>
</comment>
<feature type="compositionally biased region" description="Low complexity" evidence="1">
    <location>
        <begin position="93"/>
        <end position="105"/>
    </location>
</feature>
<evidence type="ECO:0000256" key="2">
    <source>
        <dbReference type="SAM" id="Phobius"/>
    </source>
</evidence>
<evidence type="ECO:0000256" key="1">
    <source>
        <dbReference type="SAM" id="MobiDB-lite"/>
    </source>
</evidence>
<feature type="region of interest" description="Disordered" evidence="1">
    <location>
        <begin position="246"/>
        <end position="295"/>
    </location>
</feature>
<organism evidence="3 4">
    <name type="scientific">Paramarasmius palmivorus</name>
    <dbReference type="NCBI Taxonomy" id="297713"/>
    <lineage>
        <taxon>Eukaryota</taxon>
        <taxon>Fungi</taxon>
        <taxon>Dikarya</taxon>
        <taxon>Basidiomycota</taxon>
        <taxon>Agaricomycotina</taxon>
        <taxon>Agaricomycetes</taxon>
        <taxon>Agaricomycetidae</taxon>
        <taxon>Agaricales</taxon>
        <taxon>Marasmiineae</taxon>
        <taxon>Marasmiaceae</taxon>
        <taxon>Paramarasmius</taxon>
    </lineage>
</organism>
<dbReference type="Proteomes" id="UP001383192">
    <property type="component" value="Unassembled WGS sequence"/>
</dbReference>
<feature type="compositionally biased region" description="Pro residues" evidence="1">
    <location>
        <begin position="51"/>
        <end position="70"/>
    </location>
</feature>
<evidence type="ECO:0000313" key="4">
    <source>
        <dbReference type="Proteomes" id="UP001383192"/>
    </source>
</evidence>
<proteinExistence type="predicted"/>
<accession>A0AAW0E9E0</accession>